<dbReference type="Proteomes" id="UP000541444">
    <property type="component" value="Unassembled WGS sequence"/>
</dbReference>
<accession>A0A7J7MNG4</accession>
<proteinExistence type="predicted"/>
<reference evidence="2 3" key="1">
    <citation type="journal article" date="2020" name="IScience">
        <title>Genome Sequencing of the Endangered Kingdonia uniflora (Circaeasteraceae, Ranunculales) Reveals Potential Mechanisms of Evolutionary Specialization.</title>
        <authorList>
            <person name="Sun Y."/>
            <person name="Deng T."/>
            <person name="Zhang A."/>
            <person name="Moore M.J."/>
            <person name="Landis J.B."/>
            <person name="Lin N."/>
            <person name="Zhang H."/>
            <person name="Zhang X."/>
            <person name="Huang J."/>
            <person name="Zhang X."/>
            <person name="Sun H."/>
            <person name="Wang H."/>
        </authorList>
    </citation>
    <scope>NUCLEOTIDE SEQUENCE [LARGE SCALE GENOMIC DNA]</scope>
    <source>
        <strain evidence="2">TB1705</strain>
        <tissue evidence="2">Leaf</tissue>
    </source>
</reference>
<dbReference type="InterPro" id="IPR036047">
    <property type="entry name" value="F-box-like_dom_sf"/>
</dbReference>
<gene>
    <name evidence="2" type="ORF">GIB67_031485</name>
</gene>
<dbReference type="SMART" id="SM00579">
    <property type="entry name" value="FBD"/>
    <property type="match status" value="1"/>
</dbReference>
<dbReference type="PANTHER" id="PTHR31900">
    <property type="entry name" value="F-BOX/RNI SUPERFAMILY PROTEIN-RELATED"/>
    <property type="match status" value="1"/>
</dbReference>
<dbReference type="PANTHER" id="PTHR31900:SF30">
    <property type="entry name" value="SUPERFAMILY PROTEIN, PUTATIVE-RELATED"/>
    <property type="match status" value="1"/>
</dbReference>
<feature type="domain" description="FBD" evidence="1">
    <location>
        <begin position="252"/>
        <end position="321"/>
    </location>
</feature>
<dbReference type="EMBL" id="JACGCM010001343">
    <property type="protein sequence ID" value="KAF6156364.1"/>
    <property type="molecule type" value="Genomic_DNA"/>
</dbReference>
<name>A0A7J7MNG4_9MAGN</name>
<dbReference type="OrthoDB" id="685487at2759"/>
<dbReference type="AlphaFoldDB" id="A0A7J7MNG4"/>
<organism evidence="2 3">
    <name type="scientific">Kingdonia uniflora</name>
    <dbReference type="NCBI Taxonomy" id="39325"/>
    <lineage>
        <taxon>Eukaryota</taxon>
        <taxon>Viridiplantae</taxon>
        <taxon>Streptophyta</taxon>
        <taxon>Embryophyta</taxon>
        <taxon>Tracheophyta</taxon>
        <taxon>Spermatophyta</taxon>
        <taxon>Magnoliopsida</taxon>
        <taxon>Ranunculales</taxon>
        <taxon>Circaeasteraceae</taxon>
        <taxon>Kingdonia</taxon>
    </lineage>
</organism>
<dbReference type="InterPro" id="IPR050232">
    <property type="entry name" value="FBL13/AtMIF1-like"/>
</dbReference>
<keyword evidence="3" id="KW-1185">Reference proteome</keyword>
<protein>
    <recommendedName>
        <fullName evidence="1">FBD domain-containing protein</fullName>
    </recommendedName>
</protein>
<dbReference type="SUPFAM" id="SSF52047">
    <property type="entry name" value="RNI-like"/>
    <property type="match status" value="1"/>
</dbReference>
<dbReference type="InterPro" id="IPR006566">
    <property type="entry name" value="FBD"/>
</dbReference>
<evidence type="ECO:0000313" key="3">
    <source>
        <dbReference type="Proteomes" id="UP000541444"/>
    </source>
</evidence>
<sequence length="323" mass="37075">MGVFCDYISNLPDNVIERLLLEFPMKDGAKTSVLSTKWRYKWAAVPQLKFYDYIDEIPANYSIVNIIDHVLLLHIRPIHKFELSHTCVNNMLSFRDMDRWIFVLSSLRINAPNLRDFQFYGIFEDIVLKNTVLLSTVGIYLESLIKDDKSGRLTDFICSLPRIKELTMDTNLLKYLVRDNVPGDLPVQSTRLKFLSMLINFLSPKEILAALCMLRCAPNLHKLEIVVCNSAQASESVEEPKIDIFQGLDYLSSTFSHLEHVKINQVAGLKLELEFIEVLLASAAGLKDVTIELGIGYERSEIYKELLQFRRASPQAKIIYLDH</sequence>
<dbReference type="SUPFAM" id="SSF81383">
    <property type="entry name" value="F-box domain"/>
    <property type="match status" value="1"/>
</dbReference>
<evidence type="ECO:0000313" key="2">
    <source>
        <dbReference type="EMBL" id="KAF6156364.1"/>
    </source>
</evidence>
<comment type="caution">
    <text evidence="2">The sequence shown here is derived from an EMBL/GenBank/DDBJ whole genome shotgun (WGS) entry which is preliminary data.</text>
</comment>
<evidence type="ECO:0000259" key="1">
    <source>
        <dbReference type="SMART" id="SM00579"/>
    </source>
</evidence>